<evidence type="ECO:0000313" key="2">
    <source>
        <dbReference type="EMBL" id="GAU23410.1"/>
    </source>
</evidence>
<dbReference type="EMBL" id="DF973269">
    <property type="protein sequence ID" value="GAU23410.1"/>
    <property type="molecule type" value="Genomic_DNA"/>
</dbReference>
<feature type="transmembrane region" description="Helical" evidence="1">
    <location>
        <begin position="73"/>
        <end position="101"/>
    </location>
</feature>
<keyword evidence="1" id="KW-0472">Membrane</keyword>
<gene>
    <name evidence="2" type="ORF">TSUD_331070</name>
</gene>
<name>A0A2Z6MJ80_TRISU</name>
<evidence type="ECO:0000256" key="1">
    <source>
        <dbReference type="SAM" id="Phobius"/>
    </source>
</evidence>
<feature type="transmembrane region" description="Helical" evidence="1">
    <location>
        <begin position="35"/>
        <end position="53"/>
    </location>
</feature>
<proteinExistence type="predicted"/>
<dbReference type="Proteomes" id="UP000242715">
    <property type="component" value="Unassembled WGS sequence"/>
</dbReference>
<sequence length="113" mass="12730">MRITELLNEFMKVNTLQLDSVSSHYYAAYGPESPVWMAAITGCCSITFLVIIIPSEKHSKLSKEKTPSWIVDLILIAAFVLALSCSTLIAIVLRITSIYIFRVLRFVNAMKLF</sequence>
<evidence type="ECO:0000313" key="3">
    <source>
        <dbReference type="Proteomes" id="UP000242715"/>
    </source>
</evidence>
<protein>
    <submittedName>
        <fullName evidence="2">Uncharacterized protein</fullName>
    </submittedName>
</protein>
<keyword evidence="1" id="KW-0812">Transmembrane</keyword>
<organism evidence="2 3">
    <name type="scientific">Trifolium subterraneum</name>
    <name type="common">Subterranean clover</name>
    <dbReference type="NCBI Taxonomy" id="3900"/>
    <lineage>
        <taxon>Eukaryota</taxon>
        <taxon>Viridiplantae</taxon>
        <taxon>Streptophyta</taxon>
        <taxon>Embryophyta</taxon>
        <taxon>Tracheophyta</taxon>
        <taxon>Spermatophyta</taxon>
        <taxon>Magnoliopsida</taxon>
        <taxon>eudicotyledons</taxon>
        <taxon>Gunneridae</taxon>
        <taxon>Pentapetalae</taxon>
        <taxon>rosids</taxon>
        <taxon>fabids</taxon>
        <taxon>Fabales</taxon>
        <taxon>Fabaceae</taxon>
        <taxon>Papilionoideae</taxon>
        <taxon>50 kb inversion clade</taxon>
        <taxon>NPAAA clade</taxon>
        <taxon>Hologalegina</taxon>
        <taxon>IRL clade</taxon>
        <taxon>Trifolieae</taxon>
        <taxon>Trifolium</taxon>
    </lineage>
</organism>
<keyword evidence="1" id="KW-1133">Transmembrane helix</keyword>
<accession>A0A2Z6MJ80</accession>
<dbReference type="AlphaFoldDB" id="A0A2Z6MJ80"/>
<dbReference type="OrthoDB" id="167398at2759"/>
<keyword evidence="3" id="KW-1185">Reference proteome</keyword>
<reference evidence="3" key="1">
    <citation type="journal article" date="2017" name="Front. Plant Sci.">
        <title>Climate Clever Clovers: New Paradigm to Reduce the Environmental Footprint of Ruminants by Breeding Low Methanogenic Forages Utilizing Haplotype Variation.</title>
        <authorList>
            <person name="Kaur P."/>
            <person name="Appels R."/>
            <person name="Bayer P.E."/>
            <person name="Keeble-Gagnere G."/>
            <person name="Wang J."/>
            <person name="Hirakawa H."/>
            <person name="Shirasawa K."/>
            <person name="Vercoe P."/>
            <person name="Stefanova K."/>
            <person name="Durmic Z."/>
            <person name="Nichols P."/>
            <person name="Revell C."/>
            <person name="Isobe S.N."/>
            <person name="Edwards D."/>
            <person name="Erskine W."/>
        </authorList>
    </citation>
    <scope>NUCLEOTIDE SEQUENCE [LARGE SCALE GENOMIC DNA]</scope>
    <source>
        <strain evidence="3">cv. Daliak</strain>
    </source>
</reference>